<dbReference type="EMBL" id="CAICTM010000360">
    <property type="protein sequence ID" value="CAB9508803.1"/>
    <property type="molecule type" value="Genomic_DNA"/>
</dbReference>
<evidence type="ECO:0000313" key="2">
    <source>
        <dbReference type="EMBL" id="CAB9508803.1"/>
    </source>
</evidence>
<evidence type="ECO:0008006" key="4">
    <source>
        <dbReference type="Google" id="ProtNLM"/>
    </source>
</evidence>
<dbReference type="Gene3D" id="2.40.70.10">
    <property type="entry name" value="Acid Proteases"/>
    <property type="match status" value="2"/>
</dbReference>
<dbReference type="SUPFAM" id="SSF50630">
    <property type="entry name" value="Acid proteases"/>
    <property type="match status" value="1"/>
</dbReference>
<dbReference type="OrthoDB" id="45996at2759"/>
<dbReference type="Pfam" id="PF13650">
    <property type="entry name" value="Asp_protease_2"/>
    <property type="match status" value="1"/>
</dbReference>
<comment type="caution">
    <text evidence="2">The sequence shown here is derived from an EMBL/GenBank/DDBJ whole genome shotgun (WGS) entry which is preliminary data.</text>
</comment>
<feature type="signal peptide" evidence="1">
    <location>
        <begin position="1"/>
        <end position="18"/>
    </location>
</feature>
<accession>A0A9N8DTL5</accession>
<dbReference type="InterPro" id="IPR001969">
    <property type="entry name" value="Aspartic_peptidase_AS"/>
</dbReference>
<feature type="chain" id="PRO_5040399965" description="Peptidase A2 domain-containing protein" evidence="1">
    <location>
        <begin position="19"/>
        <end position="391"/>
    </location>
</feature>
<gene>
    <name evidence="2" type="ORF">SEMRO_361_G126540.1</name>
</gene>
<organism evidence="2 3">
    <name type="scientific">Seminavis robusta</name>
    <dbReference type="NCBI Taxonomy" id="568900"/>
    <lineage>
        <taxon>Eukaryota</taxon>
        <taxon>Sar</taxon>
        <taxon>Stramenopiles</taxon>
        <taxon>Ochrophyta</taxon>
        <taxon>Bacillariophyta</taxon>
        <taxon>Bacillariophyceae</taxon>
        <taxon>Bacillariophycidae</taxon>
        <taxon>Naviculales</taxon>
        <taxon>Naviculaceae</taxon>
        <taxon>Seminavis</taxon>
    </lineage>
</organism>
<sequence>MKFSSVLILALQISTCQGFVLPNTFVSKSSHLFSTVETKDLSLTEQDEQLKEPTSVRAPLKFMGPYPCLGLKFPHLATSAQRAKNMSGISLDFLLDTAANVNTINSQVATELQLSEAGEALPGVSAAGSMGGGTTYMLGDCELEGVAEEASFMQELTASALPVESPASAGLLSLPFFHCFEGGVEFDWVGQQMDGKQLPPSVTFYGPGDSDAILQDITRVKIEELPVTRLPMVQLNINNMTIPALLDTGSPITVINAQAAKEAGIETAEISTSNDDDKKGGNLFSNFANRFQQAQAAAQAAARGDLITIAGADGKPVQLIKSQSEAGVHLASDDDEIVDFGNSNIYVGNLPGLAALNGLGDESPPAAVLGMDILRKKPKMLLLARNQEVYF</sequence>
<dbReference type="Proteomes" id="UP001153069">
    <property type="component" value="Unassembled WGS sequence"/>
</dbReference>
<keyword evidence="3" id="KW-1185">Reference proteome</keyword>
<dbReference type="GO" id="GO:0004190">
    <property type="term" value="F:aspartic-type endopeptidase activity"/>
    <property type="evidence" value="ECO:0007669"/>
    <property type="project" value="InterPro"/>
</dbReference>
<dbReference type="GO" id="GO:0006508">
    <property type="term" value="P:proteolysis"/>
    <property type="evidence" value="ECO:0007669"/>
    <property type="project" value="InterPro"/>
</dbReference>
<dbReference type="AlphaFoldDB" id="A0A9N8DTL5"/>
<protein>
    <recommendedName>
        <fullName evidence="4">Peptidase A2 domain-containing protein</fullName>
    </recommendedName>
</protein>
<dbReference type="InterPro" id="IPR021109">
    <property type="entry name" value="Peptidase_aspartic_dom_sf"/>
</dbReference>
<evidence type="ECO:0000313" key="3">
    <source>
        <dbReference type="Proteomes" id="UP001153069"/>
    </source>
</evidence>
<dbReference type="PROSITE" id="PS00141">
    <property type="entry name" value="ASP_PROTEASE"/>
    <property type="match status" value="1"/>
</dbReference>
<evidence type="ECO:0000256" key="1">
    <source>
        <dbReference type="SAM" id="SignalP"/>
    </source>
</evidence>
<keyword evidence="1" id="KW-0732">Signal</keyword>
<proteinExistence type="predicted"/>
<reference evidence="2" key="1">
    <citation type="submission" date="2020-06" db="EMBL/GenBank/DDBJ databases">
        <authorList>
            <consortium name="Plant Systems Biology data submission"/>
        </authorList>
    </citation>
    <scope>NUCLEOTIDE SEQUENCE</scope>
    <source>
        <strain evidence="2">D6</strain>
    </source>
</reference>
<name>A0A9N8DTL5_9STRA</name>